<feature type="region of interest" description="Disordered" evidence="1">
    <location>
        <begin position="34"/>
        <end position="103"/>
    </location>
</feature>
<evidence type="ECO:0000256" key="1">
    <source>
        <dbReference type="SAM" id="MobiDB-lite"/>
    </source>
</evidence>
<reference evidence="2 3" key="1">
    <citation type="submission" date="2019-08" db="EMBL/GenBank/DDBJ databases">
        <authorList>
            <person name="Alioto T."/>
            <person name="Alioto T."/>
            <person name="Gomez Garrido J."/>
        </authorList>
    </citation>
    <scope>NUCLEOTIDE SEQUENCE [LARGE SCALE GENOMIC DNA]</scope>
</reference>
<accession>A0A5E4MW59</accession>
<protein>
    <submittedName>
        <fullName evidence="2">Uncharacterized protein</fullName>
    </submittedName>
</protein>
<name>A0A5E4MW59_9HEMI</name>
<evidence type="ECO:0000313" key="2">
    <source>
        <dbReference type="EMBL" id="VVC36557.1"/>
    </source>
</evidence>
<gene>
    <name evidence="2" type="ORF">CINCED_3A023478</name>
</gene>
<keyword evidence="3" id="KW-1185">Reference proteome</keyword>
<feature type="compositionally biased region" description="Basic residues" evidence="1">
    <location>
        <begin position="84"/>
        <end position="95"/>
    </location>
</feature>
<dbReference type="EMBL" id="CABPRJ010001434">
    <property type="protein sequence ID" value="VVC36557.1"/>
    <property type="molecule type" value="Genomic_DNA"/>
</dbReference>
<organism evidence="2 3">
    <name type="scientific">Cinara cedri</name>
    <dbReference type="NCBI Taxonomy" id="506608"/>
    <lineage>
        <taxon>Eukaryota</taxon>
        <taxon>Metazoa</taxon>
        <taxon>Ecdysozoa</taxon>
        <taxon>Arthropoda</taxon>
        <taxon>Hexapoda</taxon>
        <taxon>Insecta</taxon>
        <taxon>Pterygota</taxon>
        <taxon>Neoptera</taxon>
        <taxon>Paraneoptera</taxon>
        <taxon>Hemiptera</taxon>
        <taxon>Sternorrhyncha</taxon>
        <taxon>Aphidomorpha</taxon>
        <taxon>Aphidoidea</taxon>
        <taxon>Aphididae</taxon>
        <taxon>Lachninae</taxon>
        <taxon>Cinara</taxon>
    </lineage>
</organism>
<evidence type="ECO:0000313" key="3">
    <source>
        <dbReference type="Proteomes" id="UP000325440"/>
    </source>
</evidence>
<feature type="compositionally biased region" description="Basic and acidic residues" evidence="1">
    <location>
        <begin position="41"/>
        <end position="51"/>
    </location>
</feature>
<proteinExistence type="predicted"/>
<feature type="compositionally biased region" description="Basic and acidic residues" evidence="1">
    <location>
        <begin position="73"/>
        <end position="83"/>
    </location>
</feature>
<sequence length="103" mass="11702">MILFGMKLCRSEIPLSLFLAGPGYTKLPARWRSSRKNSPVRKVDKVRERRSSAYNSTKTWAGRPAKNGVGAEEEVKRSGNEKAIKKKKKQLRMKRTLNANALQ</sequence>
<dbReference type="Proteomes" id="UP000325440">
    <property type="component" value="Unassembled WGS sequence"/>
</dbReference>
<dbReference type="AlphaFoldDB" id="A0A5E4MW59"/>